<sequence length="167" mass="18165">MLRRPQPIPPGPGQESVWSYPRPPRLERTPRLIEVWLGGQRVAQTREAFRVLETSHPPTYYLPAEAFAPGVLRPAPGGSVCEFKGEATSWTLVGGGGRVAEAAGWSYESPTPEFREMAGHVALYAGRMDECRVDGERVTPQPGGFYGGWITGDVVGPFKGGPGTWGW</sequence>
<dbReference type="PANTHER" id="PTHR43058">
    <property type="entry name" value="SLR0655 PROTEIN"/>
    <property type="match status" value="1"/>
</dbReference>
<feature type="domain" description="DUF427" evidence="2">
    <location>
        <begin position="34"/>
        <end position="125"/>
    </location>
</feature>
<dbReference type="RefSeq" id="WP_380045949.1">
    <property type="nucleotide sequence ID" value="NZ_JBHSOH010000003.1"/>
</dbReference>
<protein>
    <submittedName>
        <fullName evidence="3">DUF427 domain-containing protein</fullName>
    </submittedName>
</protein>
<gene>
    <name evidence="3" type="ORF">ACFPQ6_02230</name>
</gene>
<evidence type="ECO:0000313" key="3">
    <source>
        <dbReference type="EMBL" id="MFC5847114.1"/>
    </source>
</evidence>
<comment type="caution">
    <text evidence="3">The sequence shown here is derived from an EMBL/GenBank/DDBJ whole genome shotgun (WGS) entry which is preliminary data.</text>
</comment>
<dbReference type="EMBL" id="JBHSOH010000003">
    <property type="protein sequence ID" value="MFC5847114.1"/>
    <property type="molecule type" value="Genomic_DNA"/>
</dbReference>
<evidence type="ECO:0000313" key="4">
    <source>
        <dbReference type="Proteomes" id="UP001595979"/>
    </source>
</evidence>
<dbReference type="Pfam" id="PF04248">
    <property type="entry name" value="NTP_transf_9"/>
    <property type="match status" value="1"/>
</dbReference>
<dbReference type="InterPro" id="IPR007361">
    <property type="entry name" value="DUF427"/>
</dbReference>
<name>A0ABW1DFQ5_9DEIO</name>
<reference evidence="4" key="1">
    <citation type="journal article" date="2019" name="Int. J. Syst. Evol. Microbiol.">
        <title>The Global Catalogue of Microorganisms (GCM) 10K type strain sequencing project: providing services to taxonomists for standard genome sequencing and annotation.</title>
        <authorList>
            <consortium name="The Broad Institute Genomics Platform"/>
            <consortium name="The Broad Institute Genome Sequencing Center for Infectious Disease"/>
            <person name="Wu L."/>
            <person name="Ma J."/>
        </authorList>
    </citation>
    <scope>NUCLEOTIDE SEQUENCE [LARGE SCALE GENOMIC DNA]</scope>
    <source>
        <strain evidence="4">CGMCC 1.15053</strain>
    </source>
</reference>
<feature type="compositionally biased region" description="Pro residues" evidence="1">
    <location>
        <begin position="1"/>
        <end position="12"/>
    </location>
</feature>
<feature type="region of interest" description="Disordered" evidence="1">
    <location>
        <begin position="1"/>
        <end position="22"/>
    </location>
</feature>
<dbReference type="PANTHER" id="PTHR43058:SF1">
    <property type="entry name" value="DUF427 DOMAIN-CONTAINING PROTEIN"/>
    <property type="match status" value="1"/>
</dbReference>
<evidence type="ECO:0000259" key="2">
    <source>
        <dbReference type="Pfam" id="PF04248"/>
    </source>
</evidence>
<keyword evidence="4" id="KW-1185">Reference proteome</keyword>
<dbReference type="InterPro" id="IPR038694">
    <property type="entry name" value="DUF427_sf"/>
</dbReference>
<proteinExistence type="predicted"/>
<evidence type="ECO:0000256" key="1">
    <source>
        <dbReference type="SAM" id="MobiDB-lite"/>
    </source>
</evidence>
<dbReference type="Proteomes" id="UP001595979">
    <property type="component" value="Unassembled WGS sequence"/>
</dbReference>
<organism evidence="3 4">
    <name type="scientific">Deinococcus petrolearius</name>
    <dbReference type="NCBI Taxonomy" id="1751295"/>
    <lineage>
        <taxon>Bacteria</taxon>
        <taxon>Thermotogati</taxon>
        <taxon>Deinococcota</taxon>
        <taxon>Deinococci</taxon>
        <taxon>Deinococcales</taxon>
        <taxon>Deinococcaceae</taxon>
        <taxon>Deinococcus</taxon>
    </lineage>
</organism>
<accession>A0ABW1DFQ5</accession>
<dbReference type="Gene3D" id="2.170.150.40">
    <property type="entry name" value="Domain of unknown function (DUF427)"/>
    <property type="match status" value="1"/>
</dbReference>